<feature type="transmembrane region" description="Helical" evidence="2">
    <location>
        <begin position="21"/>
        <end position="42"/>
    </location>
</feature>
<comment type="caution">
    <text evidence="3">The sequence shown here is derived from an EMBL/GenBank/DDBJ whole genome shotgun (WGS) entry which is preliminary data.</text>
</comment>
<feature type="compositionally biased region" description="Basic and acidic residues" evidence="1">
    <location>
        <begin position="220"/>
        <end position="234"/>
    </location>
</feature>
<reference evidence="3 4" key="1">
    <citation type="submission" date="2019-02" db="EMBL/GenBank/DDBJ databases">
        <title>Bacteria dissemination in different level of health care in South Africa: the effectiveness of infections prevention and control.</title>
        <authorList>
            <person name="Shobo C."/>
            <person name="Amoako D.G."/>
            <person name="Allam M."/>
            <person name="Ismail A."/>
            <person name="Bester L.A."/>
            <person name="Essack S.Y."/>
        </authorList>
    </citation>
    <scope>NUCLEOTIDE SEQUENCE [LARGE SCALE GENOMIC DNA]</scope>
    <source>
        <strain evidence="3 4">2SIL2</strain>
    </source>
</reference>
<organism evidence="3 4">
    <name type="scientific">Enterococcus faecalis</name>
    <name type="common">Streptococcus faecalis</name>
    <dbReference type="NCBI Taxonomy" id="1351"/>
    <lineage>
        <taxon>Bacteria</taxon>
        <taxon>Bacillati</taxon>
        <taxon>Bacillota</taxon>
        <taxon>Bacilli</taxon>
        <taxon>Lactobacillales</taxon>
        <taxon>Enterococcaceae</taxon>
        <taxon>Enterococcus</taxon>
    </lineage>
</organism>
<evidence type="ECO:0000313" key="4">
    <source>
        <dbReference type="Proteomes" id="UP000305511"/>
    </source>
</evidence>
<keyword evidence="2" id="KW-0472">Membrane</keyword>
<dbReference type="EMBL" id="SIYF01000230">
    <property type="protein sequence ID" value="TKK84756.1"/>
    <property type="molecule type" value="Genomic_DNA"/>
</dbReference>
<evidence type="ECO:0000313" key="3">
    <source>
        <dbReference type="EMBL" id="TKK84756.1"/>
    </source>
</evidence>
<evidence type="ECO:0000256" key="2">
    <source>
        <dbReference type="SAM" id="Phobius"/>
    </source>
</evidence>
<dbReference type="AlphaFoldDB" id="A0A4U3MAY2"/>
<name>A0A4U3MAY2_ENTFL</name>
<sequence length="276" mass="31967">MRGGETMIPELSLKDGRVKKYRRMGGVLLTIFFVLFGSLFFYSGNEKDKGVKIGEDIEQGQNVVQLVEANYYEDQELLQLGVYFKVNKIDPLDPIQPVVQKTKNMLSKLDVKVEKITDDYYQLFVKSVKKDRDFVLAVMYTKSEQKSLISGSELFPVSVKKANHQKKFQPKTEEAYLKTLYVFLEKEAQKEAKKSEATIRKARQDIKILEAANQEMKEHLSLKTSEQRTTDEGKISQNQSKIRSLTQSIEEEQKRVEEQEKMMVQYQKLAKKLEGN</sequence>
<protein>
    <submittedName>
        <fullName evidence="3">Uncharacterized protein</fullName>
    </submittedName>
</protein>
<keyword evidence="2" id="KW-0812">Transmembrane</keyword>
<feature type="region of interest" description="Disordered" evidence="1">
    <location>
        <begin position="220"/>
        <end position="253"/>
    </location>
</feature>
<proteinExistence type="predicted"/>
<gene>
    <name evidence="3" type="ORF">EY666_09970</name>
</gene>
<dbReference type="Proteomes" id="UP000305511">
    <property type="component" value="Unassembled WGS sequence"/>
</dbReference>
<keyword evidence="2" id="KW-1133">Transmembrane helix</keyword>
<accession>A0A4U3MAY2</accession>
<evidence type="ECO:0000256" key="1">
    <source>
        <dbReference type="SAM" id="MobiDB-lite"/>
    </source>
</evidence>
<feature type="compositionally biased region" description="Polar residues" evidence="1">
    <location>
        <begin position="235"/>
        <end position="248"/>
    </location>
</feature>